<sequence length="365" mass="39974">PWVRVFRRPLSPDPSATGWRDAMGAPWLAKLISGGMLLTFLKSHGPSTRNTLVEADLGEINIQLKEQAKAKGVKAIFPMQGNFEDKQNEFESIVKPILVKDGANQIDKVVQTSSEDMQKKLESIANTIVMKADGKEPILVKGGGNQIDKAVQTSSEDKQMELESIAKPIVTKDGGKEIETAVQASSEDQQKEFESIVNPIMMKIETAMQANSVDKQMEFEGIVKPIVTKDGGKDIETAVQASSEDQQKEFESIVNPIMMKIETAMRVSSVDKQKELESIVNPTLMKVGVQSHVRPLVQDMDRGVGVVLARRREAAVFQNCGAHREARAGVAPTLSAQGLPKLRERARWHCCGIAEPSSAAEESDV</sequence>
<evidence type="ECO:0000256" key="6">
    <source>
        <dbReference type="ARBA" id="ARBA00022777"/>
    </source>
</evidence>
<evidence type="ECO:0000256" key="4">
    <source>
        <dbReference type="ARBA" id="ARBA00022679"/>
    </source>
</evidence>
<reference evidence="8" key="1">
    <citation type="submission" date="2023-10" db="EMBL/GenBank/DDBJ databases">
        <authorList>
            <person name="Chen Y."/>
            <person name="Shah S."/>
            <person name="Dougan E. K."/>
            <person name="Thang M."/>
            <person name="Chan C."/>
        </authorList>
    </citation>
    <scope>NUCLEOTIDE SEQUENCE [LARGE SCALE GENOMIC DNA]</scope>
</reference>
<dbReference type="SUPFAM" id="SSF53748">
    <property type="entry name" value="Phosphoglycerate kinase"/>
    <property type="match status" value="1"/>
</dbReference>
<dbReference type="EC" id="2.7.2.3" evidence="3"/>
<evidence type="ECO:0000313" key="8">
    <source>
        <dbReference type="EMBL" id="CAK0847587.1"/>
    </source>
</evidence>
<evidence type="ECO:0000256" key="1">
    <source>
        <dbReference type="ARBA" id="ARBA00001946"/>
    </source>
</evidence>
<proteinExistence type="inferred from homology"/>
<keyword evidence="9" id="KW-1185">Reference proteome</keyword>
<comment type="cofactor">
    <cofactor evidence="1">
        <name>Mg(2+)</name>
        <dbReference type="ChEBI" id="CHEBI:18420"/>
    </cofactor>
</comment>
<dbReference type="Gene3D" id="3.40.50.1260">
    <property type="entry name" value="Phosphoglycerate kinase, N-terminal domain"/>
    <property type="match status" value="1"/>
</dbReference>
<evidence type="ECO:0000256" key="2">
    <source>
        <dbReference type="ARBA" id="ARBA00008982"/>
    </source>
</evidence>
<feature type="non-terminal residue" evidence="8">
    <location>
        <position position="1"/>
    </location>
</feature>
<evidence type="ECO:0000256" key="7">
    <source>
        <dbReference type="ARBA" id="ARBA00022840"/>
    </source>
</evidence>
<gene>
    <name evidence="8" type="ORF">PCOR1329_LOCUS40755</name>
</gene>
<accession>A0ABN9TNW3</accession>
<dbReference type="EMBL" id="CAUYUJ010014914">
    <property type="protein sequence ID" value="CAK0847587.1"/>
    <property type="molecule type" value="Genomic_DNA"/>
</dbReference>
<keyword evidence="5" id="KW-0547">Nucleotide-binding</keyword>
<dbReference type="InterPro" id="IPR015824">
    <property type="entry name" value="Phosphoglycerate_kinase_N"/>
</dbReference>
<keyword evidence="4" id="KW-0808">Transferase</keyword>
<name>A0ABN9TNW3_9DINO</name>
<evidence type="ECO:0000313" key="9">
    <source>
        <dbReference type="Proteomes" id="UP001189429"/>
    </source>
</evidence>
<keyword evidence="6" id="KW-0418">Kinase</keyword>
<organism evidence="8 9">
    <name type="scientific">Prorocentrum cordatum</name>
    <dbReference type="NCBI Taxonomy" id="2364126"/>
    <lineage>
        <taxon>Eukaryota</taxon>
        <taxon>Sar</taxon>
        <taxon>Alveolata</taxon>
        <taxon>Dinophyceae</taxon>
        <taxon>Prorocentrales</taxon>
        <taxon>Prorocentraceae</taxon>
        <taxon>Prorocentrum</taxon>
    </lineage>
</organism>
<protein>
    <recommendedName>
        <fullName evidence="3">phosphoglycerate kinase</fullName>
        <ecNumber evidence="3">2.7.2.3</ecNumber>
    </recommendedName>
</protein>
<dbReference type="InterPro" id="IPR036043">
    <property type="entry name" value="Phosphoglycerate_kinase_sf"/>
</dbReference>
<evidence type="ECO:0000256" key="5">
    <source>
        <dbReference type="ARBA" id="ARBA00022741"/>
    </source>
</evidence>
<comment type="caution">
    <text evidence="8">The sequence shown here is derived from an EMBL/GenBank/DDBJ whole genome shotgun (WGS) entry which is preliminary data.</text>
</comment>
<evidence type="ECO:0000256" key="3">
    <source>
        <dbReference type="ARBA" id="ARBA00013061"/>
    </source>
</evidence>
<keyword evidence="7" id="KW-0067">ATP-binding</keyword>
<comment type="similarity">
    <text evidence="2">Belongs to the phosphoglycerate kinase family.</text>
</comment>
<dbReference type="Proteomes" id="UP001189429">
    <property type="component" value="Unassembled WGS sequence"/>
</dbReference>